<dbReference type="Proteomes" id="UP000321720">
    <property type="component" value="Unassembled WGS sequence"/>
</dbReference>
<feature type="domain" description="Histidine kinase/HSP90-like ATPase" evidence="2">
    <location>
        <begin position="14"/>
        <end position="115"/>
    </location>
</feature>
<dbReference type="InterPro" id="IPR003594">
    <property type="entry name" value="HATPase_dom"/>
</dbReference>
<dbReference type="InterPro" id="IPR036890">
    <property type="entry name" value="HATPase_C_sf"/>
</dbReference>
<name>A0A511JBC1_9CELL</name>
<sequence>MRRRRPVVSDELVLPAEPTAPRVARRWVMRTAAHAGVGGTTNQLAELLTAELVANAVVHAPDCGDVSVRVVVDSAVLRVEVTDGGAGRPVLRHAAPSDPNGRGLALVEALSVSWGATGAGIGKTVWFELAADA</sequence>
<keyword evidence="1" id="KW-0723">Serine/threonine-protein kinase</keyword>
<dbReference type="SUPFAM" id="SSF55874">
    <property type="entry name" value="ATPase domain of HSP90 chaperone/DNA topoisomerase II/histidine kinase"/>
    <property type="match status" value="1"/>
</dbReference>
<dbReference type="Gene3D" id="3.30.565.10">
    <property type="entry name" value="Histidine kinase-like ATPase, C-terminal domain"/>
    <property type="match status" value="1"/>
</dbReference>
<gene>
    <name evidence="3" type="ORF">CCO02nite_19440</name>
</gene>
<keyword evidence="1" id="KW-0808">Transferase</keyword>
<evidence type="ECO:0000259" key="2">
    <source>
        <dbReference type="Pfam" id="PF13581"/>
    </source>
</evidence>
<keyword evidence="3" id="KW-0547">Nucleotide-binding</keyword>
<dbReference type="EMBL" id="BJWG01000008">
    <property type="protein sequence ID" value="GEL95286.1"/>
    <property type="molecule type" value="Genomic_DNA"/>
</dbReference>
<reference evidence="3 4" key="1">
    <citation type="submission" date="2019-07" db="EMBL/GenBank/DDBJ databases">
        <title>Whole genome shotgun sequence of Cellulomonas composti NBRC 100758.</title>
        <authorList>
            <person name="Hosoyama A."/>
            <person name="Uohara A."/>
            <person name="Ohji S."/>
            <person name="Ichikawa N."/>
        </authorList>
    </citation>
    <scope>NUCLEOTIDE SEQUENCE [LARGE SCALE GENOMIC DNA]</scope>
    <source>
        <strain evidence="3 4">NBRC 100758</strain>
    </source>
</reference>
<evidence type="ECO:0000313" key="3">
    <source>
        <dbReference type="EMBL" id="GEL95286.1"/>
    </source>
</evidence>
<accession>A0A511JBC1</accession>
<dbReference type="PANTHER" id="PTHR35526:SF3">
    <property type="entry name" value="ANTI-SIGMA-F FACTOR RSBW"/>
    <property type="match status" value="1"/>
</dbReference>
<dbReference type="PANTHER" id="PTHR35526">
    <property type="entry name" value="ANTI-SIGMA-F FACTOR RSBW-RELATED"/>
    <property type="match status" value="1"/>
</dbReference>
<evidence type="ECO:0000313" key="4">
    <source>
        <dbReference type="Proteomes" id="UP000321720"/>
    </source>
</evidence>
<protein>
    <submittedName>
        <fullName evidence="3">ATP-binding protein</fullName>
    </submittedName>
</protein>
<evidence type="ECO:0000256" key="1">
    <source>
        <dbReference type="ARBA" id="ARBA00022527"/>
    </source>
</evidence>
<keyword evidence="4" id="KW-1185">Reference proteome</keyword>
<keyword evidence="1" id="KW-0418">Kinase</keyword>
<dbReference type="GO" id="GO:0004674">
    <property type="term" value="F:protein serine/threonine kinase activity"/>
    <property type="evidence" value="ECO:0007669"/>
    <property type="project" value="UniProtKB-KW"/>
</dbReference>
<keyword evidence="3" id="KW-0067">ATP-binding</keyword>
<dbReference type="GO" id="GO:0005524">
    <property type="term" value="F:ATP binding"/>
    <property type="evidence" value="ECO:0007669"/>
    <property type="project" value="UniProtKB-KW"/>
</dbReference>
<dbReference type="CDD" id="cd16936">
    <property type="entry name" value="HATPase_RsbW-like"/>
    <property type="match status" value="1"/>
</dbReference>
<dbReference type="InterPro" id="IPR050267">
    <property type="entry name" value="Anti-sigma-factor_SerPK"/>
</dbReference>
<dbReference type="Pfam" id="PF13581">
    <property type="entry name" value="HATPase_c_2"/>
    <property type="match status" value="1"/>
</dbReference>
<proteinExistence type="predicted"/>
<comment type="caution">
    <text evidence="3">The sequence shown here is derived from an EMBL/GenBank/DDBJ whole genome shotgun (WGS) entry which is preliminary data.</text>
</comment>
<dbReference type="AlphaFoldDB" id="A0A511JBC1"/>
<organism evidence="3 4">
    <name type="scientific">Cellulomonas composti</name>
    <dbReference type="NCBI Taxonomy" id="266130"/>
    <lineage>
        <taxon>Bacteria</taxon>
        <taxon>Bacillati</taxon>
        <taxon>Actinomycetota</taxon>
        <taxon>Actinomycetes</taxon>
        <taxon>Micrococcales</taxon>
        <taxon>Cellulomonadaceae</taxon>
        <taxon>Cellulomonas</taxon>
    </lineage>
</organism>